<gene>
    <name evidence="5" type="ORF">H9872_04840</name>
</gene>
<dbReference type="PROSITE" id="PS50893">
    <property type="entry name" value="ABC_TRANSPORTER_2"/>
    <property type="match status" value="1"/>
</dbReference>
<dbReference type="Gene3D" id="3.40.50.300">
    <property type="entry name" value="P-loop containing nucleotide triphosphate hydrolases"/>
    <property type="match status" value="1"/>
</dbReference>
<protein>
    <submittedName>
        <fullName evidence="5">ABC transporter ATP-binding protein</fullName>
    </submittedName>
</protein>
<evidence type="ECO:0000313" key="6">
    <source>
        <dbReference type="Proteomes" id="UP000824229"/>
    </source>
</evidence>
<evidence type="ECO:0000256" key="2">
    <source>
        <dbReference type="ARBA" id="ARBA00022741"/>
    </source>
</evidence>
<evidence type="ECO:0000313" key="5">
    <source>
        <dbReference type="EMBL" id="MBU3804067.1"/>
    </source>
</evidence>
<dbReference type="GO" id="GO:0055085">
    <property type="term" value="P:transmembrane transport"/>
    <property type="evidence" value="ECO:0007669"/>
    <property type="project" value="UniProtKB-ARBA"/>
</dbReference>
<accession>A0A9E2KC80</accession>
<dbReference type="InterPro" id="IPR027417">
    <property type="entry name" value="P-loop_NTPase"/>
</dbReference>
<dbReference type="PANTHER" id="PTHR43776">
    <property type="entry name" value="TRANSPORT ATP-BINDING PROTEIN"/>
    <property type="match status" value="1"/>
</dbReference>
<proteinExistence type="predicted"/>
<dbReference type="GO" id="GO:0005524">
    <property type="term" value="F:ATP binding"/>
    <property type="evidence" value="ECO:0007669"/>
    <property type="project" value="UniProtKB-KW"/>
</dbReference>
<dbReference type="EMBL" id="JAHLFQ010000105">
    <property type="protein sequence ID" value="MBU3804067.1"/>
    <property type="molecule type" value="Genomic_DNA"/>
</dbReference>
<reference evidence="5" key="1">
    <citation type="journal article" date="2021" name="PeerJ">
        <title>Extensive microbial diversity within the chicken gut microbiome revealed by metagenomics and culture.</title>
        <authorList>
            <person name="Gilroy R."/>
            <person name="Ravi A."/>
            <person name="Getino M."/>
            <person name="Pursley I."/>
            <person name="Horton D.L."/>
            <person name="Alikhan N.F."/>
            <person name="Baker D."/>
            <person name="Gharbi K."/>
            <person name="Hall N."/>
            <person name="Watson M."/>
            <person name="Adriaenssens E.M."/>
            <person name="Foster-Nyarko E."/>
            <person name="Jarju S."/>
            <person name="Secka A."/>
            <person name="Antonio M."/>
            <person name="Oren A."/>
            <person name="Chaudhuri R.R."/>
            <person name="La Ragione R."/>
            <person name="Hildebrand F."/>
            <person name="Pallen M.J."/>
        </authorList>
    </citation>
    <scope>NUCLEOTIDE SEQUENCE</scope>
    <source>
        <strain evidence="5">B5-657</strain>
    </source>
</reference>
<dbReference type="InterPro" id="IPR050319">
    <property type="entry name" value="ABC_transp_ATP-bind"/>
</dbReference>
<keyword evidence="3 5" id="KW-0067">ATP-binding</keyword>
<comment type="caution">
    <text evidence="5">The sequence shown here is derived from an EMBL/GenBank/DDBJ whole genome shotgun (WGS) entry which is preliminary data.</text>
</comment>
<evidence type="ECO:0000256" key="3">
    <source>
        <dbReference type="ARBA" id="ARBA00022840"/>
    </source>
</evidence>
<dbReference type="InterPro" id="IPR003593">
    <property type="entry name" value="AAA+_ATPase"/>
</dbReference>
<dbReference type="InterPro" id="IPR003439">
    <property type="entry name" value="ABC_transporter-like_ATP-bd"/>
</dbReference>
<keyword evidence="2" id="KW-0547">Nucleotide-binding</keyword>
<keyword evidence="1" id="KW-0813">Transport</keyword>
<reference evidence="5" key="2">
    <citation type="submission" date="2021-04" db="EMBL/GenBank/DDBJ databases">
        <authorList>
            <person name="Gilroy R."/>
        </authorList>
    </citation>
    <scope>NUCLEOTIDE SEQUENCE</scope>
    <source>
        <strain evidence="5">B5-657</strain>
    </source>
</reference>
<dbReference type="CDD" id="cd03257">
    <property type="entry name" value="ABC_NikE_OppD_transporters"/>
    <property type="match status" value="1"/>
</dbReference>
<sequence>MKDVILRGRNLNKKYKKKGHDHIAAEDINFELYRGECLAIVGESGCGKSTLAKMIMNLETVDSGQIILEHQDITNLRGKKLNHVYQEIQMVFQDAIGSFNPKMTIGDSILEYICSLCSVSKKNREEKLDELLTLVGLPIEFKHRYPHQLSGGQCQRAAIARALSSHPKVLVFDEATSALDVSVQAQVIQLLKRMREELNISYIFITHDLALVSHFCDRVIVMRSGKIVEEGLVDEVLNAPQSDYTKLLLSSIL</sequence>
<feature type="domain" description="ABC transporter" evidence="4">
    <location>
        <begin position="6"/>
        <end position="249"/>
    </location>
</feature>
<dbReference type="SUPFAM" id="SSF52540">
    <property type="entry name" value="P-loop containing nucleoside triphosphate hydrolases"/>
    <property type="match status" value="1"/>
</dbReference>
<dbReference type="Pfam" id="PF00005">
    <property type="entry name" value="ABC_tran"/>
    <property type="match status" value="1"/>
</dbReference>
<organism evidence="5 6">
    <name type="scientific">Candidatus Cellulosilyticum pullistercoris</name>
    <dbReference type="NCBI Taxonomy" id="2838521"/>
    <lineage>
        <taxon>Bacteria</taxon>
        <taxon>Bacillati</taxon>
        <taxon>Bacillota</taxon>
        <taxon>Clostridia</taxon>
        <taxon>Lachnospirales</taxon>
        <taxon>Cellulosilyticaceae</taxon>
        <taxon>Cellulosilyticum</taxon>
    </lineage>
</organism>
<dbReference type="GO" id="GO:0016887">
    <property type="term" value="F:ATP hydrolysis activity"/>
    <property type="evidence" value="ECO:0007669"/>
    <property type="project" value="InterPro"/>
</dbReference>
<dbReference type="AlphaFoldDB" id="A0A9E2KC80"/>
<evidence type="ECO:0000259" key="4">
    <source>
        <dbReference type="PROSITE" id="PS50893"/>
    </source>
</evidence>
<dbReference type="Proteomes" id="UP000824229">
    <property type="component" value="Unassembled WGS sequence"/>
</dbReference>
<dbReference type="PROSITE" id="PS00211">
    <property type="entry name" value="ABC_TRANSPORTER_1"/>
    <property type="match status" value="1"/>
</dbReference>
<dbReference type="InterPro" id="IPR017871">
    <property type="entry name" value="ABC_transporter-like_CS"/>
</dbReference>
<evidence type="ECO:0000256" key="1">
    <source>
        <dbReference type="ARBA" id="ARBA00022448"/>
    </source>
</evidence>
<dbReference type="SMART" id="SM00382">
    <property type="entry name" value="AAA"/>
    <property type="match status" value="1"/>
</dbReference>
<name>A0A9E2KC80_9FIRM</name>